<protein>
    <submittedName>
        <fullName evidence="1">Uncharacterized protein</fullName>
    </submittedName>
</protein>
<proteinExistence type="predicted"/>
<evidence type="ECO:0000313" key="1">
    <source>
        <dbReference type="EMBL" id="KAI6088996.1"/>
    </source>
</evidence>
<organism evidence="1 2">
    <name type="scientific">Hypoxylon rubiginosum</name>
    <dbReference type="NCBI Taxonomy" id="110542"/>
    <lineage>
        <taxon>Eukaryota</taxon>
        <taxon>Fungi</taxon>
        <taxon>Dikarya</taxon>
        <taxon>Ascomycota</taxon>
        <taxon>Pezizomycotina</taxon>
        <taxon>Sordariomycetes</taxon>
        <taxon>Xylariomycetidae</taxon>
        <taxon>Xylariales</taxon>
        <taxon>Hypoxylaceae</taxon>
        <taxon>Hypoxylon</taxon>
    </lineage>
</organism>
<name>A0ACC0D8C2_9PEZI</name>
<evidence type="ECO:0000313" key="2">
    <source>
        <dbReference type="Proteomes" id="UP001497680"/>
    </source>
</evidence>
<keyword evidence="2" id="KW-1185">Reference proteome</keyword>
<comment type="caution">
    <text evidence="1">The sequence shown here is derived from an EMBL/GenBank/DDBJ whole genome shotgun (WGS) entry which is preliminary data.</text>
</comment>
<reference evidence="1 2" key="1">
    <citation type="journal article" date="2022" name="New Phytol.">
        <title>Ecological generalism drives hyperdiversity of secondary metabolite gene clusters in xylarialean endophytes.</title>
        <authorList>
            <person name="Franco M.E.E."/>
            <person name="Wisecaver J.H."/>
            <person name="Arnold A.E."/>
            <person name="Ju Y.M."/>
            <person name="Slot J.C."/>
            <person name="Ahrendt S."/>
            <person name="Moore L.P."/>
            <person name="Eastman K.E."/>
            <person name="Scott K."/>
            <person name="Konkel Z."/>
            <person name="Mondo S.J."/>
            <person name="Kuo A."/>
            <person name="Hayes R.D."/>
            <person name="Haridas S."/>
            <person name="Andreopoulos B."/>
            <person name="Riley R."/>
            <person name="LaButti K."/>
            <person name="Pangilinan J."/>
            <person name="Lipzen A."/>
            <person name="Amirebrahimi M."/>
            <person name="Yan J."/>
            <person name="Adam C."/>
            <person name="Keymanesh K."/>
            <person name="Ng V."/>
            <person name="Louie K."/>
            <person name="Northen T."/>
            <person name="Drula E."/>
            <person name="Henrissat B."/>
            <person name="Hsieh H.M."/>
            <person name="Youens-Clark K."/>
            <person name="Lutzoni F."/>
            <person name="Miadlikowska J."/>
            <person name="Eastwood D.C."/>
            <person name="Hamelin R.C."/>
            <person name="Grigoriev I.V."/>
            <person name="U'Ren J.M."/>
        </authorList>
    </citation>
    <scope>NUCLEOTIDE SEQUENCE [LARGE SCALE GENOMIC DNA]</scope>
    <source>
        <strain evidence="1 2">ER1909</strain>
    </source>
</reference>
<dbReference type="Proteomes" id="UP001497680">
    <property type="component" value="Unassembled WGS sequence"/>
</dbReference>
<sequence>MVKAEFMNWWREQTVHPSRSYPSQPVCQCAACFNGTAPGQEVFRDPIDPRELPFKQKKTSSKTNPSVNAEQPREARAKLVKKSWTNNLASKPSMETIATETRPLYAVSKVQRDSAETLVSIRA</sequence>
<accession>A0ACC0D8C2</accession>
<dbReference type="EMBL" id="MU394298">
    <property type="protein sequence ID" value="KAI6088996.1"/>
    <property type="molecule type" value="Genomic_DNA"/>
</dbReference>
<gene>
    <name evidence="1" type="ORF">F4821DRAFT_232711</name>
</gene>